<protein>
    <submittedName>
        <fullName evidence="1">Uncharacterized protein</fullName>
    </submittedName>
</protein>
<dbReference type="AlphaFoldDB" id="A0A016VGR6"/>
<accession>A0A016VGR6</accession>
<evidence type="ECO:0000313" key="1">
    <source>
        <dbReference type="EMBL" id="EYC26824.1"/>
    </source>
</evidence>
<name>A0A016VGR6_9BILA</name>
<keyword evidence="2" id="KW-1185">Reference proteome</keyword>
<sequence>MKRLPIVSSLVSTDYGLSSMIRNSKHIQTKPYSDTERKNSTNMKTLFAVLFCCFYLATAETTWCPSRSRKYSDYTGRQAYVAEVKIKLISSHESYDDYTVEYVRWVKHSSSSIFLDYYVPKIVVIPKSCHADLELERTYHFGRCNVFVESTASVFFNYRSGFNDLFHFEAIYGW</sequence>
<proteinExistence type="predicted"/>
<reference evidence="2" key="1">
    <citation type="journal article" date="2015" name="Nat. Genet.">
        <title>The genome and transcriptome of the zoonotic hookworm Ancylostoma ceylanicum identify infection-specific gene families.</title>
        <authorList>
            <person name="Schwarz E.M."/>
            <person name="Hu Y."/>
            <person name="Antoshechkin I."/>
            <person name="Miller M.M."/>
            <person name="Sternberg P.W."/>
            <person name="Aroian R.V."/>
        </authorList>
    </citation>
    <scope>NUCLEOTIDE SEQUENCE</scope>
    <source>
        <strain evidence="2">HY135</strain>
    </source>
</reference>
<dbReference type="Proteomes" id="UP000024635">
    <property type="component" value="Unassembled WGS sequence"/>
</dbReference>
<comment type="caution">
    <text evidence="1">The sequence shown here is derived from an EMBL/GenBank/DDBJ whole genome shotgun (WGS) entry which is preliminary data.</text>
</comment>
<dbReference type="EMBL" id="JARK01001346">
    <property type="protein sequence ID" value="EYC26824.1"/>
    <property type="molecule type" value="Genomic_DNA"/>
</dbReference>
<gene>
    <name evidence="1" type="primary">Acey_s0010.g983</name>
    <name evidence="1" type="ORF">Y032_0010g983</name>
</gene>
<evidence type="ECO:0000313" key="2">
    <source>
        <dbReference type="Proteomes" id="UP000024635"/>
    </source>
</evidence>
<organism evidence="1 2">
    <name type="scientific">Ancylostoma ceylanicum</name>
    <dbReference type="NCBI Taxonomy" id="53326"/>
    <lineage>
        <taxon>Eukaryota</taxon>
        <taxon>Metazoa</taxon>
        <taxon>Ecdysozoa</taxon>
        <taxon>Nematoda</taxon>
        <taxon>Chromadorea</taxon>
        <taxon>Rhabditida</taxon>
        <taxon>Rhabditina</taxon>
        <taxon>Rhabditomorpha</taxon>
        <taxon>Strongyloidea</taxon>
        <taxon>Ancylostomatidae</taxon>
        <taxon>Ancylostomatinae</taxon>
        <taxon>Ancylostoma</taxon>
    </lineage>
</organism>